<organism evidence="3 4">
    <name type="scientific">Isobaculum melis</name>
    <dbReference type="NCBI Taxonomy" id="142588"/>
    <lineage>
        <taxon>Bacteria</taxon>
        <taxon>Bacillati</taxon>
        <taxon>Bacillota</taxon>
        <taxon>Bacilli</taxon>
        <taxon>Lactobacillales</taxon>
        <taxon>Carnobacteriaceae</taxon>
        <taxon>Isobaculum</taxon>
    </lineage>
</organism>
<dbReference type="InterPro" id="IPR028098">
    <property type="entry name" value="Glyco_trans_4-like_N"/>
</dbReference>
<dbReference type="InterPro" id="IPR001296">
    <property type="entry name" value="Glyco_trans_1"/>
</dbReference>
<gene>
    <name evidence="3" type="ORF">SAMN04488559_11146</name>
</gene>
<dbReference type="Pfam" id="PF13439">
    <property type="entry name" value="Glyco_transf_4"/>
    <property type="match status" value="1"/>
</dbReference>
<dbReference type="Proteomes" id="UP000198948">
    <property type="component" value="Unassembled WGS sequence"/>
</dbReference>
<reference evidence="3 4" key="1">
    <citation type="submission" date="2016-10" db="EMBL/GenBank/DDBJ databases">
        <authorList>
            <person name="de Groot N.N."/>
        </authorList>
    </citation>
    <scope>NUCLEOTIDE SEQUENCE [LARGE SCALE GENOMIC DNA]</scope>
    <source>
        <strain evidence="3 4">DSM 13760</strain>
    </source>
</reference>
<dbReference type="GO" id="GO:0016758">
    <property type="term" value="F:hexosyltransferase activity"/>
    <property type="evidence" value="ECO:0007669"/>
    <property type="project" value="TreeGrafter"/>
</dbReference>
<dbReference type="AlphaFoldDB" id="A0A1H9T8C2"/>
<proteinExistence type="predicted"/>
<dbReference type="STRING" id="142588.SAMN04488559_11146"/>
<name>A0A1H9T8C2_9LACT</name>
<feature type="domain" description="Glycosyltransferase subfamily 4-like N-terminal" evidence="2">
    <location>
        <begin position="14"/>
        <end position="181"/>
    </location>
</feature>
<sequence length="391" mass="44452">MKIGIFTDTYFPQVSGVATSVKTLKEELERRGHQVYIFTTSDPKADEYEENIYRLPSIPLISFKERRVAFRGLVPTIQKAKKLKLDIVHTQTEFGVGWVGKFVAYNLKIPCVHTYHTMYEDYLHYIAKGKLLKPTHVRMITRAFCSRVVGVIAPSNRVVEQLEKYDIYKPTAIIPTGVNLNEFKPSEQRHIRQELGLSEEQPVILSLSRLSQEKNIEAIIQAMPILVREKPDLILVVVGEGPQRAVLENLVDQLDVTQSVIFVGEKKNEEVGHYYRMADLFVSASESESQGLTYIEALASHTRCLAKESPYTKSLLSDPSLGTTFKTDDVLAAGVLEVLNTPIGETDEQILNEVLYQISSTCFGAKVEEFYYKSIERYELNKKDKIKPIKR</sequence>
<keyword evidence="4" id="KW-1185">Reference proteome</keyword>
<evidence type="ECO:0000259" key="1">
    <source>
        <dbReference type="Pfam" id="PF00534"/>
    </source>
</evidence>
<protein>
    <submittedName>
        <fullName evidence="3">1,2-diacylglycerol 3-glucosyltransferase</fullName>
    </submittedName>
</protein>
<feature type="domain" description="Glycosyl transferase family 1" evidence="1">
    <location>
        <begin position="188"/>
        <end position="348"/>
    </location>
</feature>
<dbReference type="OrthoDB" id="9802525at2"/>
<keyword evidence="3" id="KW-0808">Transferase</keyword>
<dbReference type="Pfam" id="PF00534">
    <property type="entry name" value="Glycos_transf_1"/>
    <property type="match status" value="1"/>
</dbReference>
<dbReference type="RefSeq" id="WP_092652637.1">
    <property type="nucleotide sequence ID" value="NZ_FOHA01000011.1"/>
</dbReference>
<dbReference type="CDD" id="cd03817">
    <property type="entry name" value="GT4_UGDG-like"/>
    <property type="match status" value="1"/>
</dbReference>
<evidence type="ECO:0000313" key="3">
    <source>
        <dbReference type="EMBL" id="SER93376.1"/>
    </source>
</evidence>
<dbReference type="PANTHER" id="PTHR45947">
    <property type="entry name" value="SULFOQUINOVOSYL TRANSFERASE SQD2"/>
    <property type="match status" value="1"/>
</dbReference>
<accession>A0A1H9T8C2</accession>
<dbReference type="Gene3D" id="3.40.50.2000">
    <property type="entry name" value="Glycogen Phosphorylase B"/>
    <property type="match status" value="2"/>
</dbReference>
<dbReference type="InterPro" id="IPR050194">
    <property type="entry name" value="Glycosyltransferase_grp1"/>
</dbReference>
<evidence type="ECO:0000259" key="2">
    <source>
        <dbReference type="Pfam" id="PF13439"/>
    </source>
</evidence>
<dbReference type="PANTHER" id="PTHR45947:SF3">
    <property type="entry name" value="SULFOQUINOVOSYL TRANSFERASE SQD2"/>
    <property type="match status" value="1"/>
</dbReference>
<evidence type="ECO:0000313" key="4">
    <source>
        <dbReference type="Proteomes" id="UP000198948"/>
    </source>
</evidence>
<dbReference type="SUPFAM" id="SSF53756">
    <property type="entry name" value="UDP-Glycosyltransferase/glycogen phosphorylase"/>
    <property type="match status" value="1"/>
</dbReference>
<dbReference type="EMBL" id="FOHA01000011">
    <property type="protein sequence ID" value="SER93376.1"/>
    <property type="molecule type" value="Genomic_DNA"/>
</dbReference>